<evidence type="ECO:0000313" key="1">
    <source>
        <dbReference type="EMBL" id="KAK8196638.1"/>
    </source>
</evidence>
<protein>
    <submittedName>
        <fullName evidence="1">Uncharacterized protein</fullName>
    </submittedName>
</protein>
<keyword evidence="2" id="KW-1185">Reference proteome</keyword>
<name>A0ACC3S602_9PEZI</name>
<gene>
    <name evidence="1" type="ORF">M8818_006803</name>
</gene>
<accession>A0ACC3S602</accession>
<reference evidence="1" key="1">
    <citation type="submission" date="2024-02" db="EMBL/GenBank/DDBJ databases">
        <title>Metagenome Assembled Genome of Zalaria obscura JY119.</title>
        <authorList>
            <person name="Vighnesh L."/>
            <person name="Jagadeeshwari U."/>
            <person name="Venkata Ramana C."/>
            <person name="Sasikala C."/>
        </authorList>
    </citation>
    <scope>NUCLEOTIDE SEQUENCE</scope>
    <source>
        <strain evidence="1">JY119</strain>
    </source>
</reference>
<dbReference type="EMBL" id="JAMKPW020000041">
    <property type="protein sequence ID" value="KAK8196638.1"/>
    <property type="molecule type" value="Genomic_DNA"/>
</dbReference>
<comment type="caution">
    <text evidence="1">The sequence shown here is derived from an EMBL/GenBank/DDBJ whole genome shotgun (WGS) entry which is preliminary data.</text>
</comment>
<organism evidence="1 2">
    <name type="scientific">Zalaria obscura</name>
    <dbReference type="NCBI Taxonomy" id="2024903"/>
    <lineage>
        <taxon>Eukaryota</taxon>
        <taxon>Fungi</taxon>
        <taxon>Dikarya</taxon>
        <taxon>Ascomycota</taxon>
        <taxon>Pezizomycotina</taxon>
        <taxon>Dothideomycetes</taxon>
        <taxon>Dothideomycetidae</taxon>
        <taxon>Dothideales</taxon>
        <taxon>Zalariaceae</taxon>
        <taxon>Zalaria</taxon>
    </lineage>
</organism>
<proteinExistence type="predicted"/>
<dbReference type="Proteomes" id="UP001320706">
    <property type="component" value="Unassembled WGS sequence"/>
</dbReference>
<evidence type="ECO:0000313" key="2">
    <source>
        <dbReference type="Proteomes" id="UP001320706"/>
    </source>
</evidence>
<sequence>MRMSLLRPSFGWLAAEFTWNVVSSRVECDGAAIDIRSTPQRSSDGSRWQLKRALESATVAGTYQRCNVQVVLPDHLPRRLEVFTRVAMGRRSSAEAFQPPTPDDLYTMHGPDTNHDPPARPTSVFQKSLRRTCIWHVVRWLAMHSWMTTRIEASGVKIASRTTSDGKPACYLRIVFSSQSPWLLLRKRTLYDIDNAPFVSYSHRLLGNAFVSLSHRTKFLLHTRPLSRRSVVSHTDLAQHKARPTPAAP</sequence>